<dbReference type="EMBL" id="JAMKFE010000003">
    <property type="protein sequence ID" value="MCM5679286.1"/>
    <property type="molecule type" value="Genomic_DNA"/>
</dbReference>
<dbReference type="InterPro" id="IPR004776">
    <property type="entry name" value="Mem_transp_PIN-like"/>
</dbReference>
<name>A0ABT0YKM2_9BURK</name>
<feature type="transmembrane region" description="Helical" evidence="7">
    <location>
        <begin position="238"/>
        <end position="259"/>
    </location>
</feature>
<evidence type="ECO:0000256" key="7">
    <source>
        <dbReference type="SAM" id="Phobius"/>
    </source>
</evidence>
<evidence type="ECO:0000256" key="5">
    <source>
        <dbReference type="ARBA" id="ARBA00022989"/>
    </source>
</evidence>
<feature type="transmembrane region" description="Helical" evidence="7">
    <location>
        <begin position="6"/>
        <end position="22"/>
    </location>
</feature>
<evidence type="ECO:0000256" key="2">
    <source>
        <dbReference type="ARBA" id="ARBA00022448"/>
    </source>
</evidence>
<feature type="transmembrane region" description="Helical" evidence="7">
    <location>
        <begin position="297"/>
        <end position="321"/>
    </location>
</feature>
<keyword evidence="9" id="KW-1185">Reference proteome</keyword>
<dbReference type="Pfam" id="PF03547">
    <property type="entry name" value="Mem_trans"/>
    <property type="match status" value="1"/>
</dbReference>
<comment type="caution">
    <text evidence="8">The sequence shown here is derived from an EMBL/GenBank/DDBJ whole genome shotgun (WGS) entry which is preliminary data.</text>
</comment>
<evidence type="ECO:0000256" key="6">
    <source>
        <dbReference type="ARBA" id="ARBA00023136"/>
    </source>
</evidence>
<evidence type="ECO:0000313" key="8">
    <source>
        <dbReference type="EMBL" id="MCM5679286.1"/>
    </source>
</evidence>
<evidence type="ECO:0000313" key="9">
    <source>
        <dbReference type="Proteomes" id="UP001165541"/>
    </source>
</evidence>
<keyword evidence="2" id="KW-0813">Transport</keyword>
<feature type="transmembrane region" description="Helical" evidence="7">
    <location>
        <begin position="131"/>
        <end position="151"/>
    </location>
</feature>
<proteinExistence type="predicted"/>
<dbReference type="RefSeq" id="WP_251777481.1">
    <property type="nucleotide sequence ID" value="NZ_JAMKFE010000003.1"/>
</dbReference>
<evidence type="ECO:0000256" key="1">
    <source>
        <dbReference type="ARBA" id="ARBA00004141"/>
    </source>
</evidence>
<keyword evidence="5 7" id="KW-1133">Transmembrane helix</keyword>
<sequence>MTPAVFLKLLAIFVVIAIGWTAGRAKFFGGGEAARALSNTAFYLFAPALLFRTTARIDFGTMPWSALAAFFVPAVGWMLAIYAWRKWRQRRGSGMVAAEPSVRAISSTFGNTAQLGIPLAAALFGEHGLSIHLAIVSVHALTLLSVLTLLVELDVARSGAAPASLWRTLFNTARNTVIHPIVLPVMVGIAWNLLDVPIPAAMDEILVMLGQAVVPVCLIAIGMSLAHYGIRGSAQAAVWISAAKLLAMPAWVLLAGYFVFGLRGLPLTVIVTAAALPTGANALMFSQRYAAQEAETTAVLVISTVVFVATAPLWLSLLHLIPGG</sequence>
<dbReference type="PANTHER" id="PTHR36838:SF3">
    <property type="entry name" value="TRANSPORTER AUXIN EFFLUX CARRIER EC FAMILY"/>
    <property type="match status" value="1"/>
</dbReference>
<feature type="transmembrane region" description="Helical" evidence="7">
    <location>
        <begin position="205"/>
        <end position="226"/>
    </location>
</feature>
<reference evidence="8" key="1">
    <citation type="submission" date="2022-05" db="EMBL/GenBank/DDBJ databases">
        <title>Schlegelella sp. nov., isolated from mangrove soil.</title>
        <authorList>
            <person name="Liu Y."/>
            <person name="Ge X."/>
            <person name="Liu W."/>
        </authorList>
    </citation>
    <scope>NUCLEOTIDE SEQUENCE</scope>
    <source>
        <strain evidence="8">S2-27</strain>
    </source>
</reference>
<keyword evidence="4 7" id="KW-0812">Transmembrane</keyword>
<dbReference type="PANTHER" id="PTHR36838">
    <property type="entry name" value="AUXIN EFFLUX CARRIER FAMILY PROTEIN"/>
    <property type="match status" value="1"/>
</dbReference>
<evidence type="ECO:0000256" key="4">
    <source>
        <dbReference type="ARBA" id="ARBA00022692"/>
    </source>
</evidence>
<keyword evidence="6 7" id="KW-0472">Membrane</keyword>
<feature type="transmembrane region" description="Helical" evidence="7">
    <location>
        <begin position="172"/>
        <end position="193"/>
    </location>
</feature>
<feature type="transmembrane region" description="Helical" evidence="7">
    <location>
        <begin position="104"/>
        <end position="125"/>
    </location>
</feature>
<comment type="subcellular location">
    <subcellularLocation>
        <location evidence="1">Membrane</location>
        <topology evidence="1">Multi-pass membrane protein</topology>
    </subcellularLocation>
</comment>
<organism evidence="8 9">
    <name type="scientific">Caldimonas mangrovi</name>
    <dbReference type="NCBI Taxonomy" id="2944811"/>
    <lineage>
        <taxon>Bacteria</taxon>
        <taxon>Pseudomonadati</taxon>
        <taxon>Pseudomonadota</taxon>
        <taxon>Betaproteobacteria</taxon>
        <taxon>Burkholderiales</taxon>
        <taxon>Sphaerotilaceae</taxon>
        <taxon>Caldimonas</taxon>
    </lineage>
</organism>
<accession>A0ABT0YKM2</accession>
<gene>
    <name evidence="8" type="ORF">M8A51_07045</name>
</gene>
<keyword evidence="3" id="KW-1003">Cell membrane</keyword>
<evidence type="ECO:0000256" key="3">
    <source>
        <dbReference type="ARBA" id="ARBA00022475"/>
    </source>
</evidence>
<protein>
    <submittedName>
        <fullName evidence="8">AEC family transporter</fullName>
    </submittedName>
</protein>
<dbReference type="Proteomes" id="UP001165541">
    <property type="component" value="Unassembled WGS sequence"/>
</dbReference>
<feature type="transmembrane region" description="Helical" evidence="7">
    <location>
        <begin position="265"/>
        <end position="285"/>
    </location>
</feature>
<feature type="transmembrane region" description="Helical" evidence="7">
    <location>
        <begin position="64"/>
        <end position="84"/>
    </location>
</feature>